<gene>
    <name evidence="1" type="ORF">BJ138DRAFT_304714</name>
</gene>
<keyword evidence="2" id="KW-1185">Reference proteome</keyword>
<name>A0ACB8A864_9AGAM</name>
<protein>
    <submittedName>
        <fullName evidence="1">Uncharacterized protein</fullName>
    </submittedName>
</protein>
<evidence type="ECO:0000313" key="1">
    <source>
        <dbReference type="EMBL" id="KAH7908878.1"/>
    </source>
</evidence>
<comment type="caution">
    <text evidence="1">The sequence shown here is derived from an EMBL/GenBank/DDBJ whole genome shotgun (WGS) entry which is preliminary data.</text>
</comment>
<dbReference type="Proteomes" id="UP000790377">
    <property type="component" value="Unassembled WGS sequence"/>
</dbReference>
<proteinExistence type="predicted"/>
<reference evidence="1" key="1">
    <citation type="journal article" date="2021" name="New Phytol.">
        <title>Evolutionary innovations through gain and loss of genes in the ectomycorrhizal Boletales.</title>
        <authorList>
            <person name="Wu G."/>
            <person name="Miyauchi S."/>
            <person name="Morin E."/>
            <person name="Kuo A."/>
            <person name="Drula E."/>
            <person name="Varga T."/>
            <person name="Kohler A."/>
            <person name="Feng B."/>
            <person name="Cao Y."/>
            <person name="Lipzen A."/>
            <person name="Daum C."/>
            <person name="Hundley H."/>
            <person name="Pangilinan J."/>
            <person name="Johnson J."/>
            <person name="Barry K."/>
            <person name="LaButti K."/>
            <person name="Ng V."/>
            <person name="Ahrendt S."/>
            <person name="Min B."/>
            <person name="Choi I.G."/>
            <person name="Park H."/>
            <person name="Plett J.M."/>
            <person name="Magnuson J."/>
            <person name="Spatafora J.W."/>
            <person name="Nagy L.G."/>
            <person name="Henrissat B."/>
            <person name="Grigoriev I.V."/>
            <person name="Yang Z.L."/>
            <person name="Xu J."/>
            <person name="Martin F.M."/>
        </authorList>
    </citation>
    <scope>NUCLEOTIDE SEQUENCE</scope>
    <source>
        <strain evidence="1">ATCC 28755</strain>
    </source>
</reference>
<evidence type="ECO:0000313" key="2">
    <source>
        <dbReference type="Proteomes" id="UP000790377"/>
    </source>
</evidence>
<organism evidence="1 2">
    <name type="scientific">Hygrophoropsis aurantiaca</name>
    <dbReference type="NCBI Taxonomy" id="72124"/>
    <lineage>
        <taxon>Eukaryota</taxon>
        <taxon>Fungi</taxon>
        <taxon>Dikarya</taxon>
        <taxon>Basidiomycota</taxon>
        <taxon>Agaricomycotina</taxon>
        <taxon>Agaricomycetes</taxon>
        <taxon>Agaricomycetidae</taxon>
        <taxon>Boletales</taxon>
        <taxon>Coniophorineae</taxon>
        <taxon>Hygrophoropsidaceae</taxon>
        <taxon>Hygrophoropsis</taxon>
    </lineage>
</organism>
<sequence>MAQLLKPAQAPGPTPRISQLLPTVKCSSCSQPVPFSELTEHICPPQPPLPLQQNLKPPASPRSPSSLLPSRLQSLVSSRASAGSPQRDKGATTQQQQQLDRKLSVPDQAPIRRPSQHDPFQRIPPSINNSNNSPPSSILSAPRRTSPAPMSSMSSPSRAPPAQPASILISRGNPNPQRQDSSSSVRFPAISGPERVATPVRSVVPPVTEASRTRTPSNAGSGRNALPNPFDEGSPQPVMGRPRATSLRRDPSLQPPQNQAPNQPLPPTPSLSRTRTPSNATSSTGSRPSFDVRRPSFDTRGPSLDTRGPSLDTRRPSLDTRGPSLESRRPSLDTRPRPSFDTQTSRPPFDAPRTPSSPAPVPRPPRQSSVPFPSAGAGPSTANPPIFLPQTPSKPSGPLNHPPSSTTPIRREDIDTKTGGEAGMAGVGRRGFAAAARAAMFATSFTPNGNGVHAGPGLNVNGNGEGAQGMDGRRANAPRYLDINAAMGHVARAAMTPPLSPHSGHSRSPVSPYPASPISPAGSTTPTNGQHPDLNSNLPLSNPYESLSNTRDFPTSPRNQKQFDKSINGSEFVRIASPSRTPSPVSNPFNRRFSGDSEALSVTPGLGSIRLPFVDKYNMDQDGRHGDEDESDEESVYTHNTDLHHHRRTQGDATPKSPSSDSDLGLAYADESEDETPVVLPLDIRKSSISSKNNVKFPMLTDKHERTSPPSVSSDYKFSRKGSQASSSARSESVSSSSGAGPSRTRSASAATQSTTKSAGALERAMETLIEEGASVSVLASGSVLASMSNINAGSSSRPTSGKPNRSNTVPGPVSPEYKPPKLPTRSHTSPSHPHVHERTVAASDSARVRGVGRAGTANCSSGGAGKGKGKERVVKERVCARCENKIEDGRWIQMDGGSVLCERCWKNMYLPKCRRCNLPIEKQAVSSSDGQLKGKYHRDCFNCHACHKPFPDKEFYVFDGKPLCAYHYHEANDSLCAAPTCGQPIEGPCAVTHAGKRFHPEHLLCEFEEGCKEPLAEYWEVDGQMLCERHAGVNGSRFGDGESVVAEEGESGVARRRERGGALAGETAEGRAMKRMTRFIDLGAGEDDGASEVNIL</sequence>
<dbReference type="EMBL" id="MU267792">
    <property type="protein sequence ID" value="KAH7908878.1"/>
    <property type="molecule type" value="Genomic_DNA"/>
</dbReference>
<accession>A0ACB8A864</accession>